<gene>
    <name evidence="1" type="ORF">PsorP6_011533</name>
</gene>
<accession>A0ACC0WJY7</accession>
<reference evidence="1 2" key="1">
    <citation type="journal article" date="2022" name="bioRxiv">
        <title>The genome of the oomycete Peronosclerospora sorghi, a cosmopolitan pathogen of maize and sorghum, is inflated with dispersed pseudogenes.</title>
        <authorList>
            <person name="Fletcher K."/>
            <person name="Martin F."/>
            <person name="Isakeit T."/>
            <person name="Cavanaugh K."/>
            <person name="Magill C."/>
            <person name="Michelmore R."/>
        </authorList>
    </citation>
    <scope>NUCLEOTIDE SEQUENCE [LARGE SCALE GENOMIC DNA]</scope>
    <source>
        <strain evidence="1">P6</strain>
    </source>
</reference>
<organism evidence="1 2">
    <name type="scientific">Peronosclerospora sorghi</name>
    <dbReference type="NCBI Taxonomy" id="230839"/>
    <lineage>
        <taxon>Eukaryota</taxon>
        <taxon>Sar</taxon>
        <taxon>Stramenopiles</taxon>
        <taxon>Oomycota</taxon>
        <taxon>Peronosporomycetes</taxon>
        <taxon>Peronosporales</taxon>
        <taxon>Peronosporaceae</taxon>
        <taxon>Peronosclerospora</taxon>
    </lineage>
</organism>
<keyword evidence="2" id="KW-1185">Reference proteome</keyword>
<proteinExistence type="predicted"/>
<name>A0ACC0WJY7_9STRA</name>
<protein>
    <submittedName>
        <fullName evidence="1">Uncharacterized protein</fullName>
    </submittedName>
</protein>
<dbReference type="EMBL" id="CM047591">
    <property type="protein sequence ID" value="KAI9918334.1"/>
    <property type="molecule type" value="Genomic_DNA"/>
</dbReference>
<evidence type="ECO:0000313" key="1">
    <source>
        <dbReference type="EMBL" id="KAI9918334.1"/>
    </source>
</evidence>
<sequence>MGSWLAPVGGKDALYLVDELAERRSDVTVEQMGMVDKHYRSSLRINLVVIDILLKSLDGTDDRSGGVTIQ</sequence>
<evidence type="ECO:0000313" key="2">
    <source>
        <dbReference type="Proteomes" id="UP001163321"/>
    </source>
</evidence>
<comment type="caution">
    <text evidence="1">The sequence shown here is derived from an EMBL/GenBank/DDBJ whole genome shotgun (WGS) entry which is preliminary data.</text>
</comment>
<dbReference type="Proteomes" id="UP001163321">
    <property type="component" value="Chromosome 12"/>
</dbReference>